<dbReference type="PANTHER" id="PTHR40622:SF1">
    <property type="match status" value="1"/>
</dbReference>
<dbReference type="InterPro" id="IPR056145">
    <property type="entry name" value="DUF7728"/>
</dbReference>
<comment type="caution">
    <text evidence="5">The sequence shown here is derived from an EMBL/GenBank/DDBJ whole genome shotgun (WGS) entry which is preliminary data.</text>
</comment>
<feature type="chain" id="PRO_5042514728" description="DUF7728 domain-containing protein" evidence="3">
    <location>
        <begin position="29"/>
        <end position="443"/>
    </location>
</feature>
<gene>
    <name evidence="5" type="ORF">LECACI_7A004119</name>
</gene>
<proteinExistence type="predicted"/>
<dbReference type="PANTHER" id="PTHR40622">
    <property type="match status" value="1"/>
</dbReference>
<keyword evidence="2" id="KW-0812">Transmembrane</keyword>
<name>A0AAI8YY53_9PEZI</name>
<evidence type="ECO:0000313" key="6">
    <source>
        <dbReference type="Proteomes" id="UP001296104"/>
    </source>
</evidence>
<keyword evidence="2" id="KW-1133">Transmembrane helix</keyword>
<dbReference type="Proteomes" id="UP001296104">
    <property type="component" value="Unassembled WGS sequence"/>
</dbReference>
<feature type="signal peptide" evidence="3">
    <location>
        <begin position="1"/>
        <end position="28"/>
    </location>
</feature>
<organism evidence="5 6">
    <name type="scientific">Lecanosticta acicola</name>
    <dbReference type="NCBI Taxonomy" id="111012"/>
    <lineage>
        <taxon>Eukaryota</taxon>
        <taxon>Fungi</taxon>
        <taxon>Dikarya</taxon>
        <taxon>Ascomycota</taxon>
        <taxon>Pezizomycotina</taxon>
        <taxon>Dothideomycetes</taxon>
        <taxon>Dothideomycetidae</taxon>
        <taxon>Mycosphaerellales</taxon>
        <taxon>Mycosphaerellaceae</taxon>
        <taxon>Lecanosticta</taxon>
    </lineage>
</organism>
<reference evidence="5" key="1">
    <citation type="submission" date="2023-11" db="EMBL/GenBank/DDBJ databases">
        <authorList>
            <person name="Alioto T."/>
            <person name="Alioto T."/>
            <person name="Gomez Garrido J."/>
        </authorList>
    </citation>
    <scope>NUCLEOTIDE SEQUENCE</scope>
</reference>
<keyword evidence="2" id="KW-0472">Membrane</keyword>
<evidence type="ECO:0000256" key="1">
    <source>
        <dbReference type="SAM" id="MobiDB-lite"/>
    </source>
</evidence>
<keyword evidence="6" id="KW-1185">Reference proteome</keyword>
<evidence type="ECO:0000256" key="3">
    <source>
        <dbReference type="SAM" id="SignalP"/>
    </source>
</evidence>
<dbReference type="AlphaFoldDB" id="A0AAI8YY53"/>
<evidence type="ECO:0000313" key="5">
    <source>
        <dbReference type="EMBL" id="CAK3998326.1"/>
    </source>
</evidence>
<dbReference type="Pfam" id="PF24854">
    <property type="entry name" value="DUF7728"/>
    <property type="match status" value="1"/>
</dbReference>
<keyword evidence="3" id="KW-0732">Signal</keyword>
<evidence type="ECO:0000259" key="4">
    <source>
        <dbReference type="Pfam" id="PF24854"/>
    </source>
</evidence>
<dbReference type="EMBL" id="CAVMBE010000021">
    <property type="protein sequence ID" value="CAK3998326.1"/>
    <property type="molecule type" value="Genomic_DNA"/>
</dbReference>
<protein>
    <recommendedName>
        <fullName evidence="4">DUF7728 domain-containing protein</fullName>
    </recommendedName>
</protein>
<feature type="region of interest" description="Disordered" evidence="1">
    <location>
        <begin position="317"/>
        <end position="342"/>
    </location>
</feature>
<accession>A0AAI8YY53</accession>
<feature type="compositionally biased region" description="Basic residues" evidence="1">
    <location>
        <begin position="325"/>
        <end position="342"/>
    </location>
</feature>
<feature type="domain" description="DUF7728" evidence="4">
    <location>
        <begin position="51"/>
        <end position="208"/>
    </location>
</feature>
<feature type="transmembrane region" description="Helical" evidence="2">
    <location>
        <begin position="354"/>
        <end position="387"/>
    </location>
</feature>
<evidence type="ECO:0000256" key="2">
    <source>
        <dbReference type="SAM" id="Phobius"/>
    </source>
</evidence>
<sequence>MLGRTAGVFTACALGASAFLLPPNVASADGDDDSVGPLALSGVHTKSLAFQLPCSECAFSFNKDEKIEGIDNDAEGYLFIQGGANSVVVNFTVSEDGDKLEVNGGTIYPFGLMDIMQSPKVYISQVPASASMEEIEAGTVKTTQLEVTGHGVSIRDEQVVSPEGDVLVPITVDIFEIEGQPVSLDEISVQLVKTGMGELLIAHGEIHEQDRPRPEFFGPGPEDMPEDFFPPPPPPPGHEMPDTDMARPSFGKPEFAHGKDCGVLPAPICRLKSLVESKIDSMRHGMHGMRKGCHGGKGGRPHMGKLPGHIKPHFLKDRPDDERPHHHGRPHHMRPHGHHGHHRHHFMHAFTRGLAAVLLPTMAGIAVGMTVSLVGLLVGRLIGFFWIKFYRGGRRGYARVALDETTADAVDDEKEVVESAKDLEAPPVYEEAPAYEEAVGQEK</sequence>